<dbReference type="InterPro" id="IPR024534">
    <property type="entry name" value="JetD_C"/>
</dbReference>
<evidence type="ECO:0000259" key="1">
    <source>
        <dbReference type="Pfam" id="PF09983"/>
    </source>
</evidence>
<comment type="caution">
    <text evidence="2">The sequence shown here is derived from an EMBL/GenBank/DDBJ whole genome shotgun (WGS) entry which is preliminary data.</text>
</comment>
<organism evidence="2 3">
    <name type="scientific">Roseateles agri</name>
    <dbReference type="NCBI Taxonomy" id="3098619"/>
    <lineage>
        <taxon>Bacteria</taxon>
        <taxon>Pseudomonadati</taxon>
        <taxon>Pseudomonadota</taxon>
        <taxon>Betaproteobacteria</taxon>
        <taxon>Burkholderiales</taxon>
        <taxon>Sphaerotilaceae</taxon>
        <taxon>Roseateles</taxon>
    </lineage>
</organism>
<evidence type="ECO:0000313" key="3">
    <source>
        <dbReference type="Proteomes" id="UP001285263"/>
    </source>
</evidence>
<dbReference type="RefSeq" id="WP_320426935.1">
    <property type="nucleotide sequence ID" value="NZ_JAXCLA010000012.1"/>
</dbReference>
<keyword evidence="3" id="KW-1185">Reference proteome</keyword>
<name>A0ABU5DRM2_9BURK</name>
<accession>A0ABU5DRM2</accession>
<dbReference type="EMBL" id="JAXCLA010000012">
    <property type="protein sequence ID" value="MDY0748967.1"/>
    <property type="molecule type" value="Genomic_DNA"/>
</dbReference>
<gene>
    <name evidence="2" type="ORF">SNE35_31000</name>
</gene>
<dbReference type="Pfam" id="PF09983">
    <property type="entry name" value="JetD_C"/>
    <property type="match status" value="1"/>
</dbReference>
<dbReference type="Proteomes" id="UP001285263">
    <property type="component" value="Unassembled WGS sequence"/>
</dbReference>
<reference evidence="2 3" key="1">
    <citation type="submission" date="2023-11" db="EMBL/GenBank/DDBJ databases">
        <title>Paucibacter sp. nov., isolated from fresh soil in Korea.</title>
        <authorList>
            <person name="Le N.T.T."/>
        </authorList>
    </citation>
    <scope>NUCLEOTIDE SEQUENCE [LARGE SCALE GENOMIC DNA]</scope>
    <source>
        <strain evidence="2 3">R3-3</strain>
    </source>
</reference>
<protein>
    <recommendedName>
        <fullName evidence="1">Wadjet protein JetD C-terminal domain-containing protein</fullName>
    </recommendedName>
</protein>
<feature type="domain" description="Wadjet protein JetD C-terminal" evidence="1">
    <location>
        <begin position="208"/>
        <end position="309"/>
    </location>
</feature>
<sequence>MRPHPLQWRLAHALLGRQAGWLALDATVLPELHEADSPEALSHVELLLDGLCATGWVRLKVDRARPFQTLADRRPKLQLLDAQALAAWSGFEPEAPRWSRLLVQGLREQPLAVPDAAALLDYLLRNPLPAFEGLAPADCAVVLNGLAADLDGAGPTHYLRELSARHFRGHSKVLDAREELLRLLGADERHLLEAPIQLLVDLPERWTGEEVLFIENGVSFERMAGQRQPAWARAALLYAAGFRGGARRLRERTGASLYWRGRVADLDARRFEAWLHAGADEALVSFYGDLDFAGLAILAQLRASFPACGAWRPGYEALLARLGLGHAPEDAGKERQQDPGVTGCSFADDVLLPALRNERRCVDQECWPGVGAKFQAS</sequence>
<proteinExistence type="predicted"/>
<evidence type="ECO:0000313" key="2">
    <source>
        <dbReference type="EMBL" id="MDY0748967.1"/>
    </source>
</evidence>